<reference evidence="1 3" key="1">
    <citation type="submission" date="2015-09" db="EMBL/GenBank/DDBJ databases">
        <authorList>
            <consortium name="Swine Surveillance"/>
        </authorList>
    </citation>
    <scope>NUCLEOTIDE SEQUENCE [LARGE SCALE GENOMIC DNA]</scope>
    <source>
        <strain evidence="2 3">CECT 4292</strain>
        <strain evidence="1">CECT 4293</strain>
    </source>
</reference>
<gene>
    <name evidence="2" type="ORF">RUA4292_01982</name>
    <name evidence="1" type="ORF">RUM4293_03370</name>
</gene>
<evidence type="ECO:0000313" key="3">
    <source>
        <dbReference type="Proteomes" id="UP000050783"/>
    </source>
</evidence>
<reference evidence="4" key="2">
    <citation type="submission" date="2015-09" db="EMBL/GenBank/DDBJ databases">
        <authorList>
            <person name="Rodrigo-Torres L."/>
            <person name="Arahal D.R."/>
        </authorList>
    </citation>
    <scope>NUCLEOTIDE SEQUENCE [LARGE SCALE GENOMIC DNA]</scope>
    <source>
        <strain evidence="4">CECT 4293</strain>
    </source>
</reference>
<dbReference type="EMBL" id="CYPU01000036">
    <property type="protein sequence ID" value="CUH47806.1"/>
    <property type="molecule type" value="Genomic_DNA"/>
</dbReference>
<accession>A0A0N7LP79</accession>
<evidence type="ECO:0000313" key="4">
    <source>
        <dbReference type="Proteomes" id="UP000050786"/>
    </source>
</evidence>
<evidence type="ECO:0000313" key="1">
    <source>
        <dbReference type="EMBL" id="CUH44468.1"/>
    </source>
</evidence>
<keyword evidence="4" id="KW-1185">Reference proteome</keyword>
<dbReference type="Proteomes" id="UP000050786">
    <property type="component" value="Unassembled WGS sequence"/>
</dbReference>
<dbReference type="EMBL" id="CYPS01000046">
    <property type="protein sequence ID" value="CUH44468.1"/>
    <property type="molecule type" value="Genomic_DNA"/>
</dbReference>
<name>A0A0N7LP79_9RHOB</name>
<proteinExistence type="predicted"/>
<dbReference type="Proteomes" id="UP000050783">
    <property type="component" value="Unassembled WGS sequence"/>
</dbReference>
<sequence length="112" mass="12258">MGFAMTAFYAAVQRLHAVSPDRKAGFAKYTNCVFLPSVAGAAFDKEGSLPSFSAVVADWWIEPLPAFPKLLDLCACMRPVSGQTRLLPTRLSLLQQYLAPAAGTYKRCSEFH</sequence>
<dbReference type="AlphaFoldDB" id="A0A0N7LP79"/>
<evidence type="ECO:0000313" key="2">
    <source>
        <dbReference type="EMBL" id="CUH47806.1"/>
    </source>
</evidence>
<organism evidence="1 4">
    <name type="scientific">Ruegeria atlantica</name>
    <dbReference type="NCBI Taxonomy" id="81569"/>
    <lineage>
        <taxon>Bacteria</taxon>
        <taxon>Pseudomonadati</taxon>
        <taxon>Pseudomonadota</taxon>
        <taxon>Alphaproteobacteria</taxon>
        <taxon>Rhodobacterales</taxon>
        <taxon>Roseobacteraceae</taxon>
        <taxon>Ruegeria</taxon>
    </lineage>
</organism>
<protein>
    <submittedName>
        <fullName evidence="1">Uncharacterized protein</fullName>
    </submittedName>
</protein>